<dbReference type="Pfam" id="PF13439">
    <property type="entry name" value="Glyco_transf_4"/>
    <property type="match status" value="1"/>
</dbReference>
<keyword evidence="2 5" id="KW-0808">Transferase</keyword>
<dbReference type="Proteomes" id="UP001164965">
    <property type="component" value="Chromosome"/>
</dbReference>
<keyword evidence="1 5" id="KW-0328">Glycosyltransferase</keyword>
<dbReference type="RefSeq" id="WP_265383053.1">
    <property type="nucleotide sequence ID" value="NZ_CP110615.1"/>
</dbReference>
<dbReference type="GO" id="GO:0016757">
    <property type="term" value="F:glycosyltransferase activity"/>
    <property type="evidence" value="ECO:0007669"/>
    <property type="project" value="UniProtKB-KW"/>
</dbReference>
<evidence type="ECO:0000256" key="1">
    <source>
        <dbReference type="ARBA" id="ARBA00022676"/>
    </source>
</evidence>
<dbReference type="InterPro" id="IPR050194">
    <property type="entry name" value="Glycosyltransferase_grp1"/>
</dbReference>
<dbReference type="EMBL" id="CP110615">
    <property type="protein sequence ID" value="UZJ24947.1"/>
    <property type="molecule type" value="Genomic_DNA"/>
</dbReference>
<sequence>MNTLVLHDYLTQRGGAERVALLMAQDLGGGAITTSSFRPAETFPEFGALDVHEILPVVPARTPSRRLAMAPLAALSFGAHRARADVVLCSSSGWSHWTSTPSPTVVYCHTPPRWFWAPQDFFHGHAAPVRAAASRAVAVGRSLDRSRARRATTYVANSSVVRRRIQRAYGIDAEVVHPPVSFAVDGPVEPCPGLEPGFVLTIARDRSYKNVATSRRVFGAGGLGRLVVVGDGEPQAGAGDLVVNAGRVTDAQLRWLYRSCRAVLALSHEDFGLTPVEGHAFGKPTIALRAGGYLDTCEEGVNAVFTDDLEDASVRRAVLSLDTAGLQEATVLRAAERFSRAAFSGAMSRVLAEAARSG</sequence>
<evidence type="ECO:0000259" key="3">
    <source>
        <dbReference type="Pfam" id="PF00534"/>
    </source>
</evidence>
<dbReference type="Pfam" id="PF00534">
    <property type="entry name" value="Glycos_transf_1"/>
    <property type="match status" value="1"/>
</dbReference>
<dbReference type="PANTHER" id="PTHR45947">
    <property type="entry name" value="SULFOQUINOVOSYL TRANSFERASE SQD2"/>
    <property type="match status" value="1"/>
</dbReference>
<evidence type="ECO:0000259" key="4">
    <source>
        <dbReference type="Pfam" id="PF13439"/>
    </source>
</evidence>
<accession>A0ABY6NZV8</accession>
<evidence type="ECO:0000313" key="6">
    <source>
        <dbReference type="Proteomes" id="UP001164965"/>
    </source>
</evidence>
<feature type="domain" description="Glycosyl transferase family 1" evidence="3">
    <location>
        <begin position="198"/>
        <end position="317"/>
    </location>
</feature>
<dbReference type="PANTHER" id="PTHR45947:SF3">
    <property type="entry name" value="SULFOQUINOVOSYL TRANSFERASE SQD2"/>
    <property type="match status" value="1"/>
</dbReference>
<dbReference type="InterPro" id="IPR028098">
    <property type="entry name" value="Glyco_trans_4-like_N"/>
</dbReference>
<protein>
    <submittedName>
        <fullName evidence="5">Glycosyltransferase</fullName>
        <ecNumber evidence="5">2.4.-.-</ecNumber>
    </submittedName>
</protein>
<dbReference type="Gene3D" id="3.40.50.2000">
    <property type="entry name" value="Glycogen Phosphorylase B"/>
    <property type="match status" value="2"/>
</dbReference>
<evidence type="ECO:0000256" key="2">
    <source>
        <dbReference type="ARBA" id="ARBA00022679"/>
    </source>
</evidence>
<dbReference type="EC" id="2.4.-.-" evidence="5"/>
<dbReference type="SUPFAM" id="SSF53756">
    <property type="entry name" value="UDP-Glycosyltransferase/glycogen phosphorylase"/>
    <property type="match status" value="1"/>
</dbReference>
<keyword evidence="6" id="KW-1185">Reference proteome</keyword>
<gene>
    <name evidence="5" type="ORF">RHODO2019_00025</name>
</gene>
<organism evidence="5 6">
    <name type="scientific">Rhodococcus antarcticus</name>
    <dbReference type="NCBI Taxonomy" id="2987751"/>
    <lineage>
        <taxon>Bacteria</taxon>
        <taxon>Bacillati</taxon>
        <taxon>Actinomycetota</taxon>
        <taxon>Actinomycetes</taxon>
        <taxon>Mycobacteriales</taxon>
        <taxon>Nocardiaceae</taxon>
        <taxon>Rhodococcus</taxon>
    </lineage>
</organism>
<dbReference type="InterPro" id="IPR001296">
    <property type="entry name" value="Glyco_trans_1"/>
</dbReference>
<name>A0ABY6NZV8_9NOCA</name>
<feature type="domain" description="Glycosyltransferase subfamily 4-like N-terminal" evidence="4">
    <location>
        <begin position="14"/>
        <end position="180"/>
    </location>
</feature>
<evidence type="ECO:0000313" key="5">
    <source>
        <dbReference type="EMBL" id="UZJ24947.1"/>
    </source>
</evidence>
<proteinExistence type="predicted"/>
<reference evidence="5" key="1">
    <citation type="submission" date="2022-10" db="EMBL/GenBank/DDBJ databases">
        <title>Rhodococcus sp.75.</title>
        <authorList>
            <person name="Sun M."/>
        </authorList>
    </citation>
    <scope>NUCLEOTIDE SEQUENCE</scope>
    <source>
        <strain evidence="5">75</strain>
    </source>
</reference>